<feature type="compositionally biased region" description="Basic and acidic residues" evidence="7">
    <location>
        <begin position="26"/>
        <end position="40"/>
    </location>
</feature>
<dbReference type="InterPro" id="IPR012948">
    <property type="entry name" value="AARP2CN"/>
</dbReference>
<gene>
    <name evidence="10" type="primary">LOC106817706</name>
</gene>
<evidence type="ECO:0000256" key="1">
    <source>
        <dbReference type="ARBA" id="ARBA00004604"/>
    </source>
</evidence>
<dbReference type="PROSITE" id="PS51714">
    <property type="entry name" value="G_BMS1"/>
    <property type="match status" value="1"/>
</dbReference>
<feature type="compositionally biased region" description="Acidic residues" evidence="7">
    <location>
        <begin position="343"/>
        <end position="355"/>
    </location>
</feature>
<dbReference type="Proteomes" id="UP000695022">
    <property type="component" value="Unplaced"/>
</dbReference>
<evidence type="ECO:0000313" key="9">
    <source>
        <dbReference type="Proteomes" id="UP000695022"/>
    </source>
</evidence>
<dbReference type="RefSeq" id="XP_014677883.1">
    <property type="nucleotide sequence ID" value="XM_014822397.1"/>
</dbReference>
<dbReference type="SMART" id="SM01362">
    <property type="entry name" value="DUF663"/>
    <property type="match status" value="1"/>
</dbReference>
<evidence type="ECO:0000256" key="5">
    <source>
        <dbReference type="ARBA" id="ARBA00038288"/>
    </source>
</evidence>
<dbReference type="SMART" id="SM00785">
    <property type="entry name" value="AARP2CN"/>
    <property type="match status" value="1"/>
</dbReference>
<proteinExistence type="inferred from homology"/>
<dbReference type="Pfam" id="PF04950">
    <property type="entry name" value="RIBIOP_C"/>
    <property type="match status" value="1"/>
</dbReference>
<accession>A0ABM1F0B2</accession>
<dbReference type="PANTHER" id="PTHR12858:SF1">
    <property type="entry name" value="PRE-RRNA-PROCESSING PROTEIN TSR1 HOMOLOG"/>
    <property type="match status" value="1"/>
</dbReference>
<dbReference type="PANTHER" id="PTHR12858">
    <property type="entry name" value="RIBOSOME BIOGENESIS PROTEIN"/>
    <property type="match status" value="1"/>
</dbReference>
<evidence type="ECO:0000259" key="8">
    <source>
        <dbReference type="PROSITE" id="PS51714"/>
    </source>
</evidence>
<feature type="region of interest" description="Disordered" evidence="7">
    <location>
        <begin position="627"/>
        <end position="648"/>
    </location>
</feature>
<keyword evidence="2" id="KW-0690">Ribosome biogenesis</keyword>
<dbReference type="Pfam" id="PF08142">
    <property type="entry name" value="AARP2CN"/>
    <property type="match status" value="1"/>
</dbReference>
<feature type="region of interest" description="Disordered" evidence="7">
    <location>
        <begin position="287"/>
        <end position="381"/>
    </location>
</feature>
<evidence type="ECO:0000256" key="4">
    <source>
        <dbReference type="ARBA" id="ARBA00037087"/>
    </source>
</evidence>
<keyword evidence="9" id="KW-1185">Reference proteome</keyword>
<name>A0ABM1F0B2_PRICU</name>
<dbReference type="Pfam" id="PF22298">
    <property type="entry name" value="Tsr1_G-like"/>
    <property type="match status" value="1"/>
</dbReference>
<dbReference type="GeneID" id="106817706"/>
<feature type="domain" description="Bms1-type G" evidence="8">
    <location>
        <begin position="82"/>
        <end position="241"/>
    </location>
</feature>
<keyword evidence="3" id="KW-0539">Nucleus</keyword>
<reference evidence="10" key="1">
    <citation type="submission" date="2025-08" db="UniProtKB">
        <authorList>
            <consortium name="RefSeq"/>
        </authorList>
    </citation>
    <scope>IDENTIFICATION</scope>
</reference>
<evidence type="ECO:0000256" key="7">
    <source>
        <dbReference type="SAM" id="MobiDB-lite"/>
    </source>
</evidence>
<evidence type="ECO:0000256" key="3">
    <source>
        <dbReference type="ARBA" id="ARBA00023242"/>
    </source>
</evidence>
<organism evidence="9 10">
    <name type="scientific">Priapulus caudatus</name>
    <name type="common">Priapulid worm</name>
    <dbReference type="NCBI Taxonomy" id="37621"/>
    <lineage>
        <taxon>Eukaryota</taxon>
        <taxon>Metazoa</taxon>
        <taxon>Ecdysozoa</taxon>
        <taxon>Scalidophora</taxon>
        <taxon>Priapulida</taxon>
        <taxon>Priapulimorpha</taxon>
        <taxon>Priapulimorphida</taxon>
        <taxon>Priapulidae</taxon>
        <taxon>Priapulus</taxon>
    </lineage>
</organism>
<feature type="compositionally biased region" description="Acidic residues" evidence="7">
    <location>
        <begin position="290"/>
        <end position="332"/>
    </location>
</feature>
<dbReference type="InterPro" id="IPR007034">
    <property type="entry name" value="BMS1_TSR1_C"/>
</dbReference>
<evidence type="ECO:0000256" key="6">
    <source>
        <dbReference type="ARBA" id="ARBA00040070"/>
    </source>
</evidence>
<evidence type="ECO:0000313" key="10">
    <source>
        <dbReference type="RefSeq" id="XP_014677883.1"/>
    </source>
</evidence>
<dbReference type="InterPro" id="IPR030387">
    <property type="entry name" value="G_Bms1/Tsr1_dom"/>
</dbReference>
<protein>
    <recommendedName>
        <fullName evidence="6">Pre-rRNA-processing protein TSR1 homolog</fullName>
    </recommendedName>
</protein>
<feature type="compositionally biased region" description="Basic and acidic residues" evidence="7">
    <location>
        <begin position="356"/>
        <end position="368"/>
    </location>
</feature>
<feature type="compositionally biased region" description="Basic residues" evidence="7">
    <location>
        <begin position="12"/>
        <end position="25"/>
    </location>
</feature>
<sequence length="648" mass="72833">MQETHRPGAFKQPKKLHKHGRHRSKGALDDSNKGKVDVKVATRRHKRETSRVERRNKMQQVRGRKREEATARKRRLGGDGVPPFLVAVVPLCAGVDAADAIAMLRSSADDNVCGESGRGIVHLAAPRFKSRFAFVAPPGGDLVATLDAAKVADTLVFLLSPLDGVDERGELLLTALFAQGLPSSVHVVRGLDAVAPKRRHDAKKSLQRCVERRFPKEKVFSLDDANDALVVLRHVAAQKQRQVALRDRRAHMLAEEVRFVPSEDDALVGTLLVSGYVRQGTSDYQASWIIDEDEEEEDADSSSSADDNDDHQEEMEPNEDEASGEDEEDGMEFDAQTLTSEVVDTDSYDDAMDMEEERRMLEKHRQARSEQQFPDEVDTPLDTSARTCRTISYVTIHVANVPRSFMEQHTAAARPIVLYGLLPHEQKMSVAHFVVKRCPGNQQPIKSKDRLVFHVGYRRFAASATFSEHTTGGKHKFQRFLPHDVATVATVYAPIMFPPASVIVFKEKSDGSLEMVAHGLLLSVNPDRIIVKRILLSGHPLKINRRSATLRYMFFNREDINWFKPVELRTKYGRRGHIKDGIGTHGHMKCIFDNQLKSQDTVMMSLYKRVFPKWTYDPNVTIHQVEPSSSVATSQQISRNSESSDFFA</sequence>
<feature type="region of interest" description="Disordered" evidence="7">
    <location>
        <begin position="1"/>
        <end position="76"/>
    </location>
</feature>
<comment type="similarity">
    <text evidence="5">Belongs to the TRAFAC class translation factor GTPase superfamily. Bms1-like GTPase family. TSR1 subfamily.</text>
</comment>
<dbReference type="InterPro" id="IPR039761">
    <property type="entry name" value="Bms1/Tsr1"/>
</dbReference>
<comment type="subcellular location">
    <subcellularLocation>
        <location evidence="1">Nucleus</location>
        <location evidence="1">Nucleolus</location>
    </subcellularLocation>
</comment>
<comment type="function">
    <text evidence="4">Required during maturation of the 40S ribosomal subunit in the nucleolus.</text>
</comment>
<evidence type="ECO:0000256" key="2">
    <source>
        <dbReference type="ARBA" id="ARBA00022517"/>
    </source>
</evidence>